<evidence type="ECO:0000256" key="13">
    <source>
        <dbReference type="ARBA" id="ARBA00023268"/>
    </source>
</evidence>
<dbReference type="OrthoDB" id="9806837at2"/>
<keyword evidence="12 14" id="KW-0456">Lyase</keyword>
<keyword evidence="13 14" id="KW-0511">Multifunctional enzyme</keyword>
<dbReference type="Pfam" id="PF01128">
    <property type="entry name" value="IspD"/>
    <property type="match status" value="1"/>
</dbReference>
<comment type="catalytic activity">
    <reaction evidence="1 14">
        <text>4-CDP-2-C-methyl-D-erythritol 2-phosphate = 2-C-methyl-D-erythritol 2,4-cyclic diphosphate + CMP</text>
        <dbReference type="Rhea" id="RHEA:23864"/>
        <dbReference type="ChEBI" id="CHEBI:57919"/>
        <dbReference type="ChEBI" id="CHEBI:58483"/>
        <dbReference type="ChEBI" id="CHEBI:60377"/>
        <dbReference type="EC" id="4.6.1.12"/>
    </reaction>
</comment>
<accession>K4LCX5</accession>
<comment type="pathway">
    <text evidence="5 14">Isoprenoid biosynthesis; isopentenyl diphosphate biosynthesis via DXP pathway; isopentenyl diphosphate from 1-deoxy-D-xylulose 5-phosphate: step 2/6.</text>
</comment>
<dbReference type="InterPro" id="IPR034683">
    <property type="entry name" value="IspD/TarI"/>
</dbReference>
<feature type="binding site" evidence="14">
    <location>
        <position position="235"/>
    </location>
    <ligand>
        <name>a divalent metal cation</name>
        <dbReference type="ChEBI" id="CHEBI:60240"/>
    </ligand>
</feature>
<keyword evidence="10 14" id="KW-0479">Metal-binding</keyword>
<dbReference type="Pfam" id="PF02542">
    <property type="entry name" value="YgbB"/>
    <property type="match status" value="1"/>
</dbReference>
<feature type="binding site" evidence="14">
    <location>
        <position position="233"/>
    </location>
    <ligand>
        <name>a divalent metal cation</name>
        <dbReference type="ChEBI" id="CHEBI:60240"/>
    </ligand>
</feature>
<dbReference type="HAMAP" id="MF_00107">
    <property type="entry name" value="IspF"/>
    <property type="match status" value="1"/>
</dbReference>
<feature type="site" description="Transition state stabilizer" evidence="14">
    <location>
        <position position="358"/>
    </location>
</feature>
<dbReference type="EC" id="4.6.1.12" evidence="14"/>
<dbReference type="Proteomes" id="UP000000467">
    <property type="component" value="Chromosome"/>
</dbReference>
<dbReference type="NCBIfam" id="TIGR00453">
    <property type="entry name" value="ispD"/>
    <property type="match status" value="1"/>
</dbReference>
<feature type="site" description="Positions MEP for the nucleophilic attack" evidence="14">
    <location>
        <position position="138"/>
    </location>
</feature>
<reference evidence="16 17" key="1">
    <citation type="journal article" date="2012" name="BMC Genomics">
        <title>Genome-guided analysis of physiological and morphological traits of the fermentative acetate oxidizer Thermacetogenium phaeum.</title>
        <authorList>
            <person name="Oehler D."/>
            <person name="Poehlein A."/>
            <person name="Leimbach A."/>
            <person name="Muller N."/>
            <person name="Daniel R."/>
            <person name="Gottschalk G."/>
            <person name="Schink B."/>
        </authorList>
    </citation>
    <scope>NUCLEOTIDE SEQUENCE [LARGE SCALE GENOMIC DNA]</scope>
    <source>
        <strain evidence="17">ATCC BAA-254 / DSM 26808 / PB</strain>
    </source>
</reference>
<evidence type="ECO:0000256" key="3">
    <source>
        <dbReference type="ARBA" id="ARBA00001968"/>
    </source>
</evidence>
<feature type="binding site" evidence="14">
    <location>
        <position position="267"/>
    </location>
    <ligand>
        <name>a divalent metal cation</name>
        <dbReference type="ChEBI" id="CHEBI:60240"/>
    </ligand>
</feature>
<comment type="catalytic activity">
    <reaction evidence="2 14">
        <text>2-C-methyl-D-erythritol 4-phosphate + CTP + H(+) = 4-CDP-2-C-methyl-D-erythritol + diphosphate</text>
        <dbReference type="Rhea" id="RHEA:13429"/>
        <dbReference type="ChEBI" id="CHEBI:15378"/>
        <dbReference type="ChEBI" id="CHEBI:33019"/>
        <dbReference type="ChEBI" id="CHEBI:37563"/>
        <dbReference type="ChEBI" id="CHEBI:57823"/>
        <dbReference type="ChEBI" id="CHEBI:58262"/>
        <dbReference type="EC" id="2.7.7.60"/>
    </reaction>
</comment>
<evidence type="ECO:0000256" key="1">
    <source>
        <dbReference type="ARBA" id="ARBA00000200"/>
    </source>
</evidence>
<feature type="binding site" evidence="14">
    <location>
        <begin position="233"/>
        <end position="235"/>
    </location>
    <ligand>
        <name>4-CDP-2-C-methyl-D-erythritol 2-phosphate</name>
        <dbReference type="ChEBI" id="CHEBI:57919"/>
    </ligand>
</feature>
<dbReference type="EMBL" id="CP003732">
    <property type="protein sequence ID" value="AFV10633.1"/>
    <property type="molecule type" value="Genomic_DNA"/>
</dbReference>
<evidence type="ECO:0000256" key="14">
    <source>
        <dbReference type="HAMAP-Rule" id="MF_01520"/>
    </source>
</evidence>
<dbReference type="GO" id="GO:0016114">
    <property type="term" value="P:terpenoid biosynthetic process"/>
    <property type="evidence" value="ECO:0007669"/>
    <property type="project" value="InterPro"/>
</dbReference>
<feature type="binding site" evidence="14">
    <location>
        <begin position="357"/>
        <end position="360"/>
    </location>
    <ligand>
        <name>4-CDP-2-C-methyl-D-erythritol 2-phosphate</name>
        <dbReference type="ChEBI" id="CHEBI:57919"/>
    </ligand>
</feature>
<keyword evidence="8 14" id="KW-0808">Transferase</keyword>
<comment type="pathway">
    <text evidence="4 14">Isoprenoid biosynthesis; isopentenyl diphosphate biosynthesis via DXP pathway; isopentenyl diphosphate from 1-deoxy-D-xylulose 5-phosphate: step 4/6.</text>
</comment>
<dbReference type="PANTHER" id="PTHR43181">
    <property type="entry name" value="2-C-METHYL-D-ERYTHRITOL 2,4-CYCLODIPHOSPHATE SYNTHASE, CHLOROPLASTIC"/>
    <property type="match status" value="1"/>
</dbReference>
<feature type="binding site" evidence="14">
    <location>
        <begin position="259"/>
        <end position="260"/>
    </location>
    <ligand>
        <name>4-CDP-2-C-methyl-D-erythritol 2-phosphate</name>
        <dbReference type="ChEBI" id="CHEBI:57919"/>
    </ligand>
</feature>
<sequence>MGAPLNKVFLPLGGRPLLLYSVRLFEESPFISTYVVVAAPEEVGFCRTLLSSCSPDKLAGVVAGGETRQESVANGLRALPEDCSFVVVHDGARPLLSRDVLEGAVQRAFDCGAVVVGVPVKDTVKVVEQGGVTATPPRSSLWIAQTPQVFRRSLLSRALEAAGEAGFQGSDDSSLVERLGVRVEMFRGGYENIKITTPGDLVIAESLLAGAKGAAGEAQERGEEGRRIGLGYDVHPFCAGRPLILGGVEIPGETGLAGHSDADVLLHALMDACLGAAGLPDIGSQFPPGEPRWKDASSLALLAVVAGLLDEAGYRVAQVDLVVAAERPRLGRYLEGMKERIAAVLGIPRTAVGLKATTTEGLGFVGRGEGIAAWAVATVMPKKIRPPSPGGRG</sequence>
<feature type="domain" description="2-C-methyl-D-erythritol 2,4-cyclodiphosphate synthase" evidence="15">
    <location>
        <begin position="227"/>
        <end position="379"/>
    </location>
</feature>
<dbReference type="InterPro" id="IPR001228">
    <property type="entry name" value="IspD"/>
</dbReference>
<dbReference type="InterPro" id="IPR020555">
    <property type="entry name" value="MECDP_synthase_CS"/>
</dbReference>
<dbReference type="STRING" id="1089553.Tph_c03860"/>
<dbReference type="Gene3D" id="3.30.1330.50">
    <property type="entry name" value="2-C-methyl-D-erythritol 2,4-cyclodiphosphate synthase"/>
    <property type="match status" value="1"/>
</dbReference>
<dbReference type="InterPro" id="IPR029044">
    <property type="entry name" value="Nucleotide-diphossugar_trans"/>
</dbReference>
<dbReference type="InterPro" id="IPR036571">
    <property type="entry name" value="MECDP_synthase_sf"/>
</dbReference>
<dbReference type="AlphaFoldDB" id="K4LCX5"/>
<comment type="caution">
    <text evidence="14">Lacks conserved residue(s) required for the propagation of feature annotation.</text>
</comment>
<evidence type="ECO:0000256" key="11">
    <source>
        <dbReference type="ARBA" id="ARBA00023229"/>
    </source>
</evidence>
<dbReference type="InterPro" id="IPR026596">
    <property type="entry name" value="IspD/F"/>
</dbReference>
<feature type="site" description="Positions MEP for the nucleophilic attack" evidence="14">
    <location>
        <position position="194"/>
    </location>
</feature>
<comment type="similarity">
    <text evidence="14">In the C-terminal section; belongs to the IspF family.</text>
</comment>
<dbReference type="InterPro" id="IPR003526">
    <property type="entry name" value="MECDP_synthase"/>
</dbReference>
<organism evidence="16 17">
    <name type="scientific">Thermacetogenium phaeum (strain ATCC BAA-254 / DSM 26808 / PB)</name>
    <dbReference type="NCBI Taxonomy" id="1089553"/>
    <lineage>
        <taxon>Bacteria</taxon>
        <taxon>Bacillati</taxon>
        <taxon>Bacillota</taxon>
        <taxon>Clostridia</taxon>
        <taxon>Thermoanaerobacterales</taxon>
        <taxon>Thermoanaerobacteraceae</taxon>
        <taxon>Thermacetogenium</taxon>
    </lineage>
</organism>
<dbReference type="PROSITE" id="PS01350">
    <property type="entry name" value="ISPF"/>
    <property type="match status" value="1"/>
</dbReference>
<evidence type="ECO:0000256" key="8">
    <source>
        <dbReference type="ARBA" id="ARBA00022679"/>
    </source>
</evidence>
<dbReference type="EC" id="2.7.7.60" evidence="14"/>
<keyword evidence="11 14" id="KW-0414">Isoprene biosynthesis</keyword>
<feature type="site" description="Transition state stabilizer" evidence="14">
    <location>
        <position position="259"/>
    </location>
</feature>
<dbReference type="SUPFAM" id="SSF53448">
    <property type="entry name" value="Nucleotide-diphospho-sugar transferases"/>
    <property type="match status" value="1"/>
</dbReference>
<dbReference type="eggNOG" id="COG0245">
    <property type="taxonomic scope" value="Bacteria"/>
</dbReference>
<keyword evidence="17" id="KW-1185">Reference proteome</keyword>
<evidence type="ECO:0000256" key="7">
    <source>
        <dbReference type="ARBA" id="ARBA00009789"/>
    </source>
</evidence>
<dbReference type="HAMAP" id="MF_01520">
    <property type="entry name" value="IspDF"/>
    <property type="match status" value="1"/>
</dbReference>
<proteinExistence type="inferred from homology"/>
<dbReference type="UniPathway" id="UPA00056">
    <property type="reaction ID" value="UER00093"/>
</dbReference>
<protein>
    <recommendedName>
        <fullName evidence="14">Bifunctional enzyme IspD/IspF</fullName>
    </recommendedName>
    <domain>
        <recommendedName>
            <fullName evidence="14">2-C-methyl-D-erythritol 4-phosphate cytidylyltransferase</fullName>
            <ecNumber evidence="14">2.7.7.60</ecNumber>
        </recommendedName>
        <alternativeName>
            <fullName evidence="14">4-diphosphocytidyl-2C-methyl-D-erythritol synthase</fullName>
        </alternativeName>
        <alternativeName>
            <fullName evidence="14">MEP cytidylyltransferase</fullName>
            <shortName evidence="14">MCT</shortName>
        </alternativeName>
    </domain>
    <domain>
        <recommendedName>
            <fullName evidence="14">2-C-methyl-D-erythritol 2,4-cyclodiphosphate synthase</fullName>
            <shortName evidence="14">MECDP-synthase</shortName>
            <shortName evidence="14">MECPP-synthase</shortName>
            <shortName evidence="14">MECPS</shortName>
            <ecNumber evidence="14">4.6.1.12</ecNumber>
        </recommendedName>
    </domain>
</protein>
<dbReference type="Gene3D" id="3.90.550.10">
    <property type="entry name" value="Spore Coat Polysaccharide Biosynthesis Protein SpsA, Chain A"/>
    <property type="match status" value="1"/>
</dbReference>
<dbReference type="CDD" id="cd00554">
    <property type="entry name" value="MECDP_synthase"/>
    <property type="match status" value="1"/>
</dbReference>
<keyword evidence="9 14" id="KW-0548">Nucleotidyltransferase</keyword>
<evidence type="ECO:0000256" key="10">
    <source>
        <dbReference type="ARBA" id="ARBA00022723"/>
    </source>
</evidence>
<evidence type="ECO:0000256" key="12">
    <source>
        <dbReference type="ARBA" id="ARBA00023239"/>
    </source>
</evidence>
<feature type="region of interest" description="2-C-methyl-D-erythritol 4-phosphate cytidylyltransferase" evidence="14">
    <location>
        <begin position="1"/>
        <end position="218"/>
    </location>
</feature>
<feature type="site" description="Transition state stabilizer" evidence="14">
    <location>
        <position position="7"/>
    </location>
</feature>
<comment type="function">
    <text evidence="14">Bifunctional enzyme that catalyzes the formation of 4-diphosphocytidyl-2-C-methyl-D-erythritol from CTP and 2-C-methyl-D-erythritol 4-phosphate (MEP) (IspD), and catalyzes the conversion of 4-diphosphocytidyl-2-C-methyl-D-erythritol 2-phosphate (CDP-ME2P) to 2-C-methyl-D-erythritol 2,4-cyclodiphosphate (ME-CPP) with a corresponding release of cytidine 5-monophosphate (CMP) (IspF).</text>
</comment>
<dbReference type="GO" id="GO:0046872">
    <property type="term" value="F:metal ion binding"/>
    <property type="evidence" value="ECO:0007669"/>
    <property type="project" value="UniProtKB-KW"/>
</dbReference>
<evidence type="ECO:0000256" key="5">
    <source>
        <dbReference type="ARBA" id="ARBA00004787"/>
    </source>
</evidence>
<dbReference type="GO" id="GO:0019288">
    <property type="term" value="P:isopentenyl diphosphate biosynthetic process, methylerythritol 4-phosphate pathway"/>
    <property type="evidence" value="ECO:0007669"/>
    <property type="project" value="UniProtKB-UniRule"/>
</dbReference>
<dbReference type="PROSITE" id="PS01295">
    <property type="entry name" value="ISPD"/>
    <property type="match status" value="1"/>
</dbReference>
<feature type="region of interest" description="2-C-methyl-D-erythritol 2,4-cyclodiphosphate synthase" evidence="14">
    <location>
        <begin position="227"/>
        <end position="393"/>
    </location>
</feature>
<feature type="binding site" evidence="14">
    <location>
        <position position="367"/>
    </location>
    <ligand>
        <name>4-CDP-2-C-methyl-D-erythritol 2-phosphate</name>
        <dbReference type="ChEBI" id="CHEBI:57919"/>
    </ligand>
</feature>
<feature type="binding site" evidence="14">
    <location>
        <begin position="281"/>
        <end position="283"/>
    </location>
    <ligand>
        <name>4-CDP-2-C-methyl-D-erythritol 2-phosphate</name>
        <dbReference type="ChEBI" id="CHEBI:57919"/>
    </ligand>
</feature>
<dbReference type="InterPro" id="IPR018294">
    <property type="entry name" value="ISPD_synthase_CS"/>
</dbReference>
<comment type="similarity">
    <text evidence="7">Belongs to the IspD/TarI cytidylyltransferase family. IspD subfamily.</text>
</comment>
<dbReference type="SUPFAM" id="SSF69765">
    <property type="entry name" value="IpsF-like"/>
    <property type="match status" value="1"/>
</dbReference>
<dbReference type="GO" id="GO:0050518">
    <property type="term" value="F:2-C-methyl-D-erythritol 4-phosphate cytidylyltransferase activity"/>
    <property type="evidence" value="ECO:0007669"/>
    <property type="project" value="UniProtKB-UniRule"/>
</dbReference>
<dbReference type="GO" id="GO:0008685">
    <property type="term" value="F:2-C-methyl-D-erythritol 2,4-cyclodiphosphate synthase activity"/>
    <property type="evidence" value="ECO:0007669"/>
    <property type="project" value="UniProtKB-UniRule"/>
</dbReference>
<dbReference type="HAMAP" id="MF_00108">
    <property type="entry name" value="IspD"/>
    <property type="match status" value="1"/>
</dbReference>
<comment type="similarity">
    <text evidence="6">Belongs to the IspF family.</text>
</comment>
<dbReference type="KEGG" id="tpz:Tph_c03860"/>
<dbReference type="HOGENOM" id="CLU_042800_2_5_9"/>
<comment type="cofactor">
    <cofactor evidence="3 14">
        <name>a divalent metal cation</name>
        <dbReference type="ChEBI" id="CHEBI:60240"/>
    </cofactor>
</comment>
<evidence type="ECO:0000313" key="17">
    <source>
        <dbReference type="Proteomes" id="UP000000467"/>
    </source>
</evidence>
<dbReference type="FunFam" id="3.30.1330.50:FF:000003">
    <property type="entry name" value="2-C-methyl-D-erythritol 2,4-cyclodiphosphate synthase"/>
    <property type="match status" value="1"/>
</dbReference>
<dbReference type="NCBIfam" id="TIGR00151">
    <property type="entry name" value="ispF"/>
    <property type="match status" value="1"/>
</dbReference>
<dbReference type="eggNOG" id="COG1211">
    <property type="taxonomic scope" value="Bacteria"/>
</dbReference>
<evidence type="ECO:0000256" key="2">
    <source>
        <dbReference type="ARBA" id="ARBA00001282"/>
    </source>
</evidence>
<dbReference type="PANTHER" id="PTHR43181:SF1">
    <property type="entry name" value="2-C-METHYL-D-ERYTHRITOL 2,4-CYCLODIPHOSPHATE SYNTHASE, CHLOROPLASTIC"/>
    <property type="match status" value="1"/>
</dbReference>
<dbReference type="FunFam" id="3.90.550.10:FF:000003">
    <property type="entry name" value="2-C-methyl-D-erythritol 4-phosphate cytidylyltransferase"/>
    <property type="match status" value="1"/>
</dbReference>
<evidence type="ECO:0000256" key="4">
    <source>
        <dbReference type="ARBA" id="ARBA00004709"/>
    </source>
</evidence>
<evidence type="ECO:0000313" key="16">
    <source>
        <dbReference type="EMBL" id="AFV10633.1"/>
    </source>
</evidence>
<evidence type="ECO:0000256" key="9">
    <source>
        <dbReference type="ARBA" id="ARBA00022695"/>
    </source>
</evidence>
<comment type="similarity">
    <text evidence="14">In the N-terminal section; belongs to the IspD/TarI cytidylyltransferase family. IspD subfamily.</text>
</comment>
<dbReference type="CDD" id="cd02516">
    <property type="entry name" value="CDP-ME_synthetase"/>
    <property type="match status" value="1"/>
</dbReference>
<evidence type="ECO:0000256" key="6">
    <source>
        <dbReference type="ARBA" id="ARBA00008480"/>
    </source>
</evidence>
<gene>
    <name evidence="14 16" type="primary">ispDF</name>
    <name evidence="16" type="ordered locus">Tph_c03860</name>
</gene>
<evidence type="ECO:0000259" key="15">
    <source>
        <dbReference type="Pfam" id="PF02542"/>
    </source>
</evidence>
<feature type="binding site" evidence="14">
    <location>
        <position position="364"/>
    </location>
    <ligand>
        <name>4-CDP-2-C-methyl-D-erythritol 2-phosphate</name>
        <dbReference type="ChEBI" id="CHEBI:57919"/>
    </ligand>
</feature>
<name>K4LCX5_THEPS</name>